<comment type="caution">
    <text evidence="3">The sequence shown here is derived from an EMBL/GenBank/DDBJ whole genome shotgun (WGS) entry which is preliminary data.</text>
</comment>
<dbReference type="InterPro" id="IPR003615">
    <property type="entry name" value="HNH_nuc"/>
</dbReference>
<dbReference type="GO" id="GO:0004519">
    <property type="term" value="F:endonuclease activity"/>
    <property type="evidence" value="ECO:0007669"/>
    <property type="project" value="UniProtKB-KW"/>
</dbReference>
<name>A0A2I1P8X2_9MICO</name>
<protein>
    <submittedName>
        <fullName evidence="3">HNH endonuclease</fullName>
    </submittedName>
</protein>
<sequence>MATPIELAGPAPLEALEAAFEAARTADEAVMRALAELGTTGVDLERAQLAWVVEQSTVLANRGDRIRTRSMDVVRGARESGRSVHTDDGQFAGRAAQRDARDASRDRKLAHALGNAMPGGPLPHPGAGLVPVQSPGVHGAGATPDRSAAVPGPTDAAPAARYPLLADAFDQGLLSHRHAVIVVDALDGLPEGTPEADVARLEAHLVALAQRRSPSRLRVEARRAPEVLGIDVRRVDEHENTQVLAEETAALDAASFWMKDNQDGTWFGQFVLPELQAHMLKKALECLASPRRRNRPQSATGGAATSAASGSTGDGGSRHRELERRNEQGRALAELVDHLPTDHLGTKTNAILLVRTDLETLRGETDRAGVTESGAVVSAEQVRRLASQAGIVPAVMGGAGQLTDLGQQRRFFSEVQRSALALKYSHCAEEDCDRPFAWTEIHHADPWAPVRGPSGQVLHPGGGPTDLANGIPLCGRHHRLLDDRRRTHTIERDEHGVATVRFAWRTEGSTW</sequence>
<feature type="domain" description="DUF222" evidence="2">
    <location>
        <begin position="160"/>
        <end position="422"/>
    </location>
</feature>
<feature type="compositionally biased region" description="Basic and acidic residues" evidence="1">
    <location>
        <begin position="96"/>
        <end position="107"/>
    </location>
</feature>
<feature type="compositionally biased region" description="Basic and acidic residues" evidence="1">
    <location>
        <begin position="77"/>
        <end position="88"/>
    </location>
</feature>
<evidence type="ECO:0000313" key="3">
    <source>
        <dbReference type="EMBL" id="PKZ41060.1"/>
    </source>
</evidence>
<keyword evidence="3" id="KW-0540">Nuclease</keyword>
<dbReference type="AlphaFoldDB" id="A0A2I1P8X2"/>
<organism evidence="3 4">
    <name type="scientific">Kytococcus schroeteri</name>
    <dbReference type="NCBI Taxonomy" id="138300"/>
    <lineage>
        <taxon>Bacteria</taxon>
        <taxon>Bacillati</taxon>
        <taxon>Actinomycetota</taxon>
        <taxon>Actinomycetes</taxon>
        <taxon>Micrococcales</taxon>
        <taxon>Kytococcaceae</taxon>
        <taxon>Kytococcus</taxon>
    </lineage>
</organism>
<feature type="compositionally biased region" description="Basic and acidic residues" evidence="1">
    <location>
        <begin position="316"/>
        <end position="325"/>
    </location>
</feature>
<dbReference type="Proteomes" id="UP000234206">
    <property type="component" value="Unassembled WGS sequence"/>
</dbReference>
<evidence type="ECO:0000256" key="1">
    <source>
        <dbReference type="SAM" id="MobiDB-lite"/>
    </source>
</evidence>
<dbReference type="OrthoDB" id="5177627at2"/>
<dbReference type="CDD" id="cd00085">
    <property type="entry name" value="HNHc"/>
    <property type="match status" value="1"/>
</dbReference>
<keyword evidence="4" id="KW-1185">Reference proteome</keyword>
<keyword evidence="3" id="KW-0378">Hydrolase</keyword>
<feature type="region of interest" description="Disordered" evidence="1">
    <location>
        <begin position="134"/>
        <end position="155"/>
    </location>
</feature>
<feature type="region of interest" description="Disordered" evidence="1">
    <location>
        <begin position="77"/>
        <end position="107"/>
    </location>
</feature>
<reference evidence="3 4" key="1">
    <citation type="submission" date="2017-12" db="EMBL/GenBank/DDBJ databases">
        <title>Phylogenetic diversity of female urinary microbiome.</title>
        <authorList>
            <person name="Thomas-White K."/>
            <person name="Wolfe A.J."/>
        </authorList>
    </citation>
    <scope>NUCLEOTIDE SEQUENCE [LARGE SCALE GENOMIC DNA]</scope>
    <source>
        <strain evidence="3 4">UMB1298</strain>
    </source>
</reference>
<feature type="compositionally biased region" description="Low complexity" evidence="1">
    <location>
        <begin position="298"/>
        <end position="311"/>
    </location>
</feature>
<dbReference type="Pfam" id="PF02720">
    <property type="entry name" value="DUF222"/>
    <property type="match status" value="1"/>
</dbReference>
<dbReference type="RefSeq" id="WP_101849966.1">
    <property type="nucleotide sequence ID" value="NZ_PKIZ01000019.1"/>
</dbReference>
<dbReference type="InterPro" id="IPR003870">
    <property type="entry name" value="DUF222"/>
</dbReference>
<feature type="region of interest" description="Disordered" evidence="1">
    <location>
        <begin position="289"/>
        <end position="325"/>
    </location>
</feature>
<evidence type="ECO:0000313" key="4">
    <source>
        <dbReference type="Proteomes" id="UP000234206"/>
    </source>
</evidence>
<gene>
    <name evidence="3" type="ORF">CYJ76_09480</name>
</gene>
<dbReference type="EMBL" id="PKIZ01000019">
    <property type="protein sequence ID" value="PKZ41060.1"/>
    <property type="molecule type" value="Genomic_DNA"/>
</dbReference>
<accession>A0A2I1P8X2</accession>
<proteinExistence type="predicted"/>
<keyword evidence="3" id="KW-0255">Endonuclease</keyword>
<evidence type="ECO:0000259" key="2">
    <source>
        <dbReference type="Pfam" id="PF02720"/>
    </source>
</evidence>